<dbReference type="InterPro" id="IPR052698">
    <property type="entry name" value="MoCofactor_Util/Proc"/>
</dbReference>
<dbReference type="Gene3D" id="1.10.620.20">
    <property type="entry name" value="Ribonucleotide Reductase, subunit A"/>
    <property type="match status" value="1"/>
</dbReference>
<accession>A0A381ZYP9</accession>
<dbReference type="InterPro" id="IPR012348">
    <property type="entry name" value="RNR-like"/>
</dbReference>
<dbReference type="PANTHER" id="PTHR30388">
    <property type="entry name" value="ALDEHYDE OXIDOREDUCTASE MOLYBDENUM COFACTOR ASSEMBLY PROTEIN"/>
    <property type="match status" value="1"/>
</dbReference>
<dbReference type="SMART" id="SM00746">
    <property type="entry name" value="TRASH"/>
    <property type="match status" value="1"/>
</dbReference>
<dbReference type="InterPro" id="IPR027051">
    <property type="entry name" value="XdhC_Rossmann_dom"/>
</dbReference>
<sequence length="317" mass="34069">MKFNWILRAAKLQKKSIPFAIATVIDTVAPTSAKPMAKAIITADGKMEGWIGGGCAQETVIEEALRCINTGMASVLRLSPDQISDGNVSYKKEIFLTCESGGTLEFHIEPVLPMTKLVIYGNTPTVIALSKMGEILDYEIYALAPGISEIDLPDGVIKKEEFSAIEGQCVAVVAAQGNGDLQALKAALASKPEFLSLIASKKKSKSLLKQLANEGIRQDEIDSIKFPAGLDIGAVTPQEIAVSIIAELVQQKMAKAHEDKIILEVSEPNNGKAKDPICGMLVDPLTADHSSDYEGITFYFCCGGCKERFEAEPATYV</sequence>
<dbReference type="InterPro" id="IPR003777">
    <property type="entry name" value="XdhC_CoxI"/>
</dbReference>
<name>A0A381ZYP9_9ZZZZ</name>
<feature type="domain" description="TRASH" evidence="1">
    <location>
        <begin position="275"/>
        <end position="313"/>
    </location>
</feature>
<dbReference type="GO" id="GO:0016491">
    <property type="term" value="F:oxidoreductase activity"/>
    <property type="evidence" value="ECO:0007669"/>
    <property type="project" value="InterPro"/>
</dbReference>
<dbReference type="Gene3D" id="3.40.50.720">
    <property type="entry name" value="NAD(P)-binding Rossmann-like Domain"/>
    <property type="match status" value="1"/>
</dbReference>
<organism evidence="2">
    <name type="scientific">marine metagenome</name>
    <dbReference type="NCBI Taxonomy" id="408172"/>
    <lineage>
        <taxon>unclassified sequences</taxon>
        <taxon>metagenomes</taxon>
        <taxon>ecological metagenomes</taxon>
    </lineage>
</organism>
<proteinExistence type="predicted"/>
<dbReference type="Pfam" id="PF02625">
    <property type="entry name" value="XdhC_CoxI"/>
    <property type="match status" value="1"/>
</dbReference>
<dbReference type="InterPro" id="IPR007029">
    <property type="entry name" value="YHS_dom"/>
</dbReference>
<dbReference type="Pfam" id="PF13478">
    <property type="entry name" value="XdhC_C"/>
    <property type="match status" value="1"/>
</dbReference>
<evidence type="ECO:0000259" key="1">
    <source>
        <dbReference type="SMART" id="SM00746"/>
    </source>
</evidence>
<reference evidence="2" key="1">
    <citation type="submission" date="2018-05" db="EMBL/GenBank/DDBJ databases">
        <authorList>
            <person name="Lanie J.A."/>
            <person name="Ng W.-L."/>
            <person name="Kazmierczak K.M."/>
            <person name="Andrzejewski T.M."/>
            <person name="Davidsen T.M."/>
            <person name="Wayne K.J."/>
            <person name="Tettelin H."/>
            <person name="Glass J.I."/>
            <person name="Rusch D."/>
            <person name="Podicherti R."/>
            <person name="Tsui H.-C.T."/>
            <person name="Winkler M.E."/>
        </authorList>
    </citation>
    <scope>NUCLEOTIDE SEQUENCE</scope>
</reference>
<protein>
    <recommendedName>
        <fullName evidence="1">TRASH domain-containing protein</fullName>
    </recommendedName>
</protein>
<evidence type="ECO:0000313" key="2">
    <source>
        <dbReference type="EMBL" id="SVA93992.1"/>
    </source>
</evidence>
<dbReference type="AlphaFoldDB" id="A0A381ZYP9"/>
<dbReference type="Pfam" id="PF04945">
    <property type="entry name" value="YHS"/>
    <property type="match status" value="1"/>
</dbReference>
<dbReference type="SUPFAM" id="SSF47240">
    <property type="entry name" value="Ferritin-like"/>
    <property type="match status" value="1"/>
</dbReference>
<dbReference type="PANTHER" id="PTHR30388:SF6">
    <property type="entry name" value="XANTHINE DEHYDROGENASE SUBUNIT A-RELATED"/>
    <property type="match status" value="1"/>
</dbReference>
<dbReference type="InterPro" id="IPR011017">
    <property type="entry name" value="TRASH_dom"/>
</dbReference>
<dbReference type="InterPro" id="IPR009078">
    <property type="entry name" value="Ferritin-like_SF"/>
</dbReference>
<gene>
    <name evidence="2" type="ORF">METZ01_LOCUS146846</name>
</gene>
<dbReference type="EMBL" id="UINC01023070">
    <property type="protein sequence ID" value="SVA93992.1"/>
    <property type="molecule type" value="Genomic_DNA"/>
</dbReference>